<sequence length="276" mass="31942">MRWKTIRKGGQRALAATLYPYLHWRWSRCIQLMPVLSQSYRNGLPPAQKHWRKYLCRHWSIRRRLAALLEHYSQLDCLPGVWREKLLALGAVPLSRVPLKSGDTLEVLLEPSDFYREGELGLYLRNGEGERLYSLSFTFGKNGRLLIGGLQGPRTTMDEGTVKWLGKEMFGLRPKSLLLTALYTLGEQMGGRQLLGISDAAHTCSHKLKSSYDAFWLEVQANRHDRHWYRLPEREPVRDIAEVKSQRRSEFRRREALREEVAGSIRQAWEQGAVAA</sequence>
<comment type="caution">
    <text evidence="1">The sequence shown here is derived from an EMBL/GenBank/DDBJ whole genome shotgun (WGS) entry which is preliminary data.</text>
</comment>
<dbReference type="PANTHER" id="PTHR38785:SF1">
    <property type="entry name" value="HOMOLOG OF VIRK"/>
    <property type="match status" value="1"/>
</dbReference>
<evidence type="ECO:0008006" key="3">
    <source>
        <dbReference type="Google" id="ProtNLM"/>
    </source>
</evidence>
<organism evidence="1 2">
    <name type="scientific">Pseudomonas nitroreducens</name>
    <dbReference type="NCBI Taxonomy" id="46680"/>
    <lineage>
        <taxon>Bacteria</taxon>
        <taxon>Pseudomonadati</taxon>
        <taxon>Pseudomonadota</taxon>
        <taxon>Gammaproteobacteria</taxon>
        <taxon>Pseudomonadales</taxon>
        <taxon>Pseudomonadaceae</taxon>
        <taxon>Pseudomonas</taxon>
    </lineage>
</organism>
<dbReference type="EMBL" id="NJBA01000004">
    <property type="protein sequence ID" value="OWP50196.1"/>
    <property type="molecule type" value="Genomic_DNA"/>
</dbReference>
<dbReference type="AlphaFoldDB" id="A0A2D0ADH9"/>
<dbReference type="InterPro" id="IPR007488">
    <property type="entry name" value="DUF535"/>
</dbReference>
<dbReference type="Pfam" id="PF04393">
    <property type="entry name" value="DUF535"/>
    <property type="match status" value="1"/>
</dbReference>
<reference evidence="1 2" key="1">
    <citation type="submission" date="2017-06" db="EMBL/GenBank/DDBJ databases">
        <title>Draft genome of Pseudomonas nitroreducens DF05.</title>
        <authorList>
            <person name="Iyer R."/>
        </authorList>
    </citation>
    <scope>NUCLEOTIDE SEQUENCE [LARGE SCALE GENOMIC DNA]</scope>
    <source>
        <strain evidence="1 2">DF05</strain>
    </source>
</reference>
<dbReference type="Proteomes" id="UP000198145">
    <property type="component" value="Unassembled WGS sequence"/>
</dbReference>
<dbReference type="GO" id="GO:0006974">
    <property type="term" value="P:DNA damage response"/>
    <property type="evidence" value="ECO:0007669"/>
    <property type="project" value="TreeGrafter"/>
</dbReference>
<name>A0A2D0ADH9_PSENT</name>
<dbReference type="eggNOG" id="COG2990">
    <property type="taxonomic scope" value="Bacteria"/>
</dbReference>
<dbReference type="RefSeq" id="WP_088417628.1">
    <property type="nucleotide sequence ID" value="NZ_NJBA01000004.1"/>
</dbReference>
<evidence type="ECO:0000313" key="2">
    <source>
        <dbReference type="Proteomes" id="UP000198145"/>
    </source>
</evidence>
<gene>
    <name evidence="1" type="ORF">CEG18_11595</name>
</gene>
<evidence type="ECO:0000313" key="1">
    <source>
        <dbReference type="EMBL" id="OWP50196.1"/>
    </source>
</evidence>
<accession>A0A2D0ADH9</accession>
<dbReference type="PANTHER" id="PTHR38785">
    <property type="entry name" value="HOMOLOG OF VIRK"/>
    <property type="match status" value="1"/>
</dbReference>
<proteinExistence type="predicted"/>
<protein>
    <recommendedName>
        <fullName evidence="3">DUF535 domain-containing protein</fullName>
    </recommendedName>
</protein>